<dbReference type="GO" id="GO:0005634">
    <property type="term" value="C:nucleus"/>
    <property type="evidence" value="ECO:0007669"/>
    <property type="project" value="UniProtKB-SubCell"/>
</dbReference>
<comment type="subcellular location">
    <subcellularLocation>
        <location evidence="1">Nucleus</location>
    </subcellularLocation>
</comment>
<dbReference type="Pfam" id="PF08711">
    <property type="entry name" value="Med26"/>
    <property type="match status" value="1"/>
</dbReference>
<name>A0A067FKJ1_CITSI</name>
<proteinExistence type="predicted"/>
<evidence type="ECO:0000256" key="1">
    <source>
        <dbReference type="PROSITE-ProRule" id="PRU00649"/>
    </source>
</evidence>
<reference evidence="3 4" key="1">
    <citation type="submission" date="2014-04" db="EMBL/GenBank/DDBJ databases">
        <authorList>
            <consortium name="International Citrus Genome Consortium"/>
            <person name="Gmitter F."/>
            <person name="Chen C."/>
            <person name="Farmerie W."/>
            <person name="Harkins T."/>
            <person name="Desany B."/>
            <person name="Mohiuddin M."/>
            <person name="Kodira C."/>
            <person name="Borodovsky M."/>
            <person name="Lomsadze A."/>
            <person name="Burns P."/>
            <person name="Jenkins J."/>
            <person name="Prochnik S."/>
            <person name="Shu S."/>
            <person name="Chapman J."/>
            <person name="Pitluck S."/>
            <person name="Schmutz J."/>
            <person name="Rokhsar D."/>
        </authorList>
    </citation>
    <scope>NUCLEOTIDE SEQUENCE</scope>
</reference>
<evidence type="ECO:0000313" key="3">
    <source>
        <dbReference type="EMBL" id="KDO63977.1"/>
    </source>
</evidence>
<keyword evidence="1" id="KW-0539">Nucleus</keyword>
<dbReference type="Proteomes" id="UP000027120">
    <property type="component" value="Unassembled WGS sequence"/>
</dbReference>
<organism evidence="3 4">
    <name type="scientific">Citrus sinensis</name>
    <name type="common">Sweet orange</name>
    <name type="synonym">Citrus aurantium var. sinensis</name>
    <dbReference type="NCBI Taxonomy" id="2711"/>
    <lineage>
        <taxon>Eukaryota</taxon>
        <taxon>Viridiplantae</taxon>
        <taxon>Streptophyta</taxon>
        <taxon>Embryophyta</taxon>
        <taxon>Tracheophyta</taxon>
        <taxon>Spermatophyta</taxon>
        <taxon>Magnoliopsida</taxon>
        <taxon>eudicotyledons</taxon>
        <taxon>Gunneridae</taxon>
        <taxon>Pentapetalae</taxon>
        <taxon>rosids</taxon>
        <taxon>malvids</taxon>
        <taxon>Sapindales</taxon>
        <taxon>Rutaceae</taxon>
        <taxon>Aurantioideae</taxon>
        <taxon>Citrus</taxon>
    </lineage>
</organism>
<dbReference type="InterPro" id="IPR035441">
    <property type="entry name" value="TFIIS/LEDGF_dom_sf"/>
</dbReference>
<dbReference type="SUPFAM" id="SSF47676">
    <property type="entry name" value="Conserved domain common to transcription factors TFIIS, elongin A, CRSP70"/>
    <property type="match status" value="1"/>
</dbReference>
<evidence type="ECO:0000313" key="4">
    <source>
        <dbReference type="Proteomes" id="UP000027120"/>
    </source>
</evidence>
<dbReference type="AlphaFoldDB" id="A0A067FKJ1"/>
<accession>A0A067FKJ1</accession>
<dbReference type="EMBL" id="KK784909">
    <property type="protein sequence ID" value="KDO63977.1"/>
    <property type="molecule type" value="Genomic_DNA"/>
</dbReference>
<dbReference type="PROSITE" id="PS51319">
    <property type="entry name" value="TFIIS_N"/>
    <property type="match status" value="1"/>
</dbReference>
<dbReference type="Gene3D" id="1.20.930.10">
    <property type="entry name" value="Conserved domain common to transcription factors TFIIS, elongin A, CRSP70"/>
    <property type="match status" value="1"/>
</dbReference>
<gene>
    <name evidence="3" type="ORF">CISIN_1g0377632mg</name>
</gene>
<protein>
    <recommendedName>
        <fullName evidence="2">TFIIS N-terminal domain-containing protein</fullName>
    </recommendedName>
</protein>
<evidence type="ECO:0000259" key="2">
    <source>
        <dbReference type="PROSITE" id="PS51319"/>
    </source>
</evidence>
<sequence length="144" mass="16280">MKEKMMELYEAAKRAAMAAVWKEGGAEEAQCLDALDQLKNCSITYQLLVSTQVARHLVPMLKHPCEKIQLFAIELIWTISLKQIYHLLECFRSAGICFPGYNGHEFPVKNEQVIPANHNNGKLDQKKQTKEGRKITSALSADFS</sequence>
<feature type="non-terminal residue" evidence="3">
    <location>
        <position position="144"/>
    </location>
</feature>
<dbReference type="STRING" id="2711.A0A067FKJ1"/>
<feature type="domain" description="TFIIS N-terminal" evidence="2">
    <location>
        <begin position="10"/>
        <end position="84"/>
    </location>
</feature>
<dbReference type="InterPro" id="IPR017923">
    <property type="entry name" value="TFIIS_N"/>
</dbReference>
<keyword evidence="4" id="KW-1185">Reference proteome</keyword>